<dbReference type="HAMAP" id="MF_01600">
    <property type="entry name" value="UPF0182"/>
    <property type="match status" value="1"/>
</dbReference>
<sequence>MDFNEVNQEQIDKWKKIMNRVGIFVGIIVAILILFLIASNWITDYIWMDSLGFSTVFMTVFGSKLMLGVIGFFLYLILTFATLSWIRRSYIGHMDQSQLPSFILSKKISALILLGISIFVGIIGSSMLQGFGWEPALKLLNFATFGETDPYFNMDISFYLFVLPFIKFIINLLLGLAIFYFLLEVGAYSVFNMYRMSRSAQLHMGITLGFIGLLLAGTHILAPYETLLTNQVNIFQESVVHGLSYTDDLINIPKAYVLAGVAVIGTIWMIIALTRGRLKSMAIPVVAYVGLVVVGQLASVVVQNFIVSPNEFAKESPYLQHNLDYTRAAYNLDGIDEQEHPANDSLDEAMVERNALTIDNMRINDARPIKDIYNQKQTFRTYYNYNDVDIDRYWIDGEYQQVFIGARELSMDNLPEQAQTWVNKNLRYTHGYGVAMSHVNEITSQGQPEFMLQNLPPQGVMDITKPQLYFGEQPYPNVIVNSKVDEFDYPTGDANMTTRYDADLGIPLQGLNRILFALNEGSFRMLVSDQITDESQLLATRNIKERVNRIAPFFEYDTDPYIFVREDGSLAWMLDAYLSAERYPYAEPYQNDENYIRNSVKVVIDAYSGEVNYYISDPEDPLLQTYQNMFPELFTEEVPDDIKAHFRYPEQLFTIQASMYGTYHMDNLEVFYNREDTWQFPTEKYFNEDIVMDPYYITMKLPEYDEEEFVLMMPYTPKNRQNMIAWIGVRNDGENYGELFVYRFPKQKNVYGPQQIENRINQDSYISQQLNLWSQGGSEVIRGNLLAVPIEDTVLYVEPIYIESSNATSLPEVKQVIIAYEDHIVMESTFDKALDVMLDILDPNVDVETPGMDDLEEDIDTGDSDESDEGDDPTGPILNAEESLREIADLFDDYQNALSSGDWAKAGEIMAEIESRLGNIE</sequence>
<dbReference type="EMBL" id="FQVW01000009">
    <property type="protein sequence ID" value="SHF93171.1"/>
    <property type="molecule type" value="Genomic_DNA"/>
</dbReference>
<evidence type="ECO:0000256" key="5">
    <source>
        <dbReference type="HAMAP-Rule" id="MF_01600"/>
    </source>
</evidence>
<reference evidence="7 8" key="1">
    <citation type="submission" date="2016-11" db="EMBL/GenBank/DDBJ databases">
        <authorList>
            <person name="Jaros S."/>
            <person name="Januszkiewicz K."/>
            <person name="Wedrychowicz H."/>
        </authorList>
    </citation>
    <scope>NUCLEOTIDE SEQUENCE [LARGE SCALE GENOMIC DNA]</scope>
    <source>
        <strain evidence="7 8">IBRC-M 10683</strain>
    </source>
</reference>
<dbReference type="PANTHER" id="PTHR39344:SF1">
    <property type="entry name" value="UPF0182 PROTEIN SLL1060"/>
    <property type="match status" value="1"/>
</dbReference>
<dbReference type="GO" id="GO:0005576">
    <property type="term" value="C:extracellular region"/>
    <property type="evidence" value="ECO:0007669"/>
    <property type="project" value="TreeGrafter"/>
</dbReference>
<dbReference type="STRING" id="930117.SAMN05216225_100960"/>
<comment type="subcellular location">
    <subcellularLocation>
        <location evidence="5">Cell membrane</location>
        <topology evidence="5">Multi-pass membrane protein</topology>
    </subcellularLocation>
</comment>
<name>A0A1M5FPS0_9BACI</name>
<evidence type="ECO:0000313" key="7">
    <source>
        <dbReference type="EMBL" id="SHF93171.1"/>
    </source>
</evidence>
<feature type="region of interest" description="Disordered" evidence="6">
    <location>
        <begin position="847"/>
        <end position="877"/>
    </location>
</feature>
<dbReference type="PANTHER" id="PTHR39344">
    <property type="entry name" value="UPF0182 PROTEIN SLL1060"/>
    <property type="match status" value="1"/>
</dbReference>
<feature type="transmembrane region" description="Helical" evidence="5">
    <location>
        <begin position="158"/>
        <end position="183"/>
    </location>
</feature>
<feature type="transmembrane region" description="Helical" evidence="5">
    <location>
        <begin position="65"/>
        <end position="87"/>
    </location>
</feature>
<keyword evidence="2 5" id="KW-0812">Transmembrane</keyword>
<comment type="similarity">
    <text evidence="5">Belongs to the UPF0182 family.</text>
</comment>
<dbReference type="Pfam" id="PF03699">
    <property type="entry name" value="UPF0182"/>
    <property type="match status" value="1"/>
</dbReference>
<feature type="compositionally biased region" description="Acidic residues" evidence="6">
    <location>
        <begin position="851"/>
        <end position="872"/>
    </location>
</feature>
<evidence type="ECO:0000256" key="1">
    <source>
        <dbReference type="ARBA" id="ARBA00022475"/>
    </source>
</evidence>
<feature type="transmembrane region" description="Helical" evidence="5">
    <location>
        <begin position="108"/>
        <end position="131"/>
    </location>
</feature>
<evidence type="ECO:0000256" key="6">
    <source>
        <dbReference type="SAM" id="MobiDB-lite"/>
    </source>
</evidence>
<dbReference type="RefSeq" id="WP_327196135.1">
    <property type="nucleotide sequence ID" value="NZ_FQVW01000009.1"/>
</dbReference>
<feature type="transmembrane region" description="Helical" evidence="5">
    <location>
        <begin position="255"/>
        <end position="273"/>
    </location>
</feature>
<feature type="transmembrane region" description="Helical" evidence="5">
    <location>
        <begin position="204"/>
        <end position="222"/>
    </location>
</feature>
<organism evidence="7 8">
    <name type="scientific">Ornithinibacillus halophilus</name>
    <dbReference type="NCBI Taxonomy" id="930117"/>
    <lineage>
        <taxon>Bacteria</taxon>
        <taxon>Bacillati</taxon>
        <taxon>Bacillota</taxon>
        <taxon>Bacilli</taxon>
        <taxon>Bacillales</taxon>
        <taxon>Bacillaceae</taxon>
        <taxon>Ornithinibacillus</taxon>
    </lineage>
</organism>
<dbReference type="Proteomes" id="UP000183988">
    <property type="component" value="Unassembled WGS sequence"/>
</dbReference>
<evidence type="ECO:0000256" key="2">
    <source>
        <dbReference type="ARBA" id="ARBA00022692"/>
    </source>
</evidence>
<evidence type="ECO:0000256" key="4">
    <source>
        <dbReference type="ARBA" id="ARBA00023136"/>
    </source>
</evidence>
<feature type="transmembrane region" description="Helical" evidence="5">
    <location>
        <begin position="285"/>
        <end position="306"/>
    </location>
</feature>
<gene>
    <name evidence="7" type="ORF">SAMN05216225_100960</name>
</gene>
<protein>
    <recommendedName>
        <fullName evidence="5">UPF0182 protein SAMN05216225_100960</fullName>
    </recommendedName>
</protein>
<dbReference type="AlphaFoldDB" id="A0A1M5FPS0"/>
<proteinExistence type="inferred from homology"/>
<dbReference type="InterPro" id="IPR005372">
    <property type="entry name" value="UPF0182"/>
</dbReference>
<keyword evidence="4 5" id="KW-0472">Membrane</keyword>
<feature type="transmembrane region" description="Helical" evidence="5">
    <location>
        <begin position="21"/>
        <end position="42"/>
    </location>
</feature>
<keyword evidence="3 5" id="KW-1133">Transmembrane helix</keyword>
<dbReference type="GO" id="GO:0005886">
    <property type="term" value="C:plasma membrane"/>
    <property type="evidence" value="ECO:0007669"/>
    <property type="project" value="UniProtKB-SubCell"/>
</dbReference>
<evidence type="ECO:0000313" key="8">
    <source>
        <dbReference type="Proteomes" id="UP000183988"/>
    </source>
</evidence>
<accession>A0A1M5FPS0</accession>
<evidence type="ECO:0000256" key="3">
    <source>
        <dbReference type="ARBA" id="ARBA00022989"/>
    </source>
</evidence>
<keyword evidence="1 5" id="KW-1003">Cell membrane</keyword>
<keyword evidence="8" id="KW-1185">Reference proteome</keyword>